<evidence type="ECO:0000313" key="2">
    <source>
        <dbReference type="EMBL" id="MXN19433.1"/>
    </source>
</evidence>
<comment type="caution">
    <text evidence="2">The sequence shown here is derived from an EMBL/GenBank/DDBJ whole genome shotgun (WGS) entry which is preliminary data.</text>
</comment>
<proteinExistence type="predicted"/>
<evidence type="ECO:0000313" key="3">
    <source>
        <dbReference type="Proteomes" id="UP000477911"/>
    </source>
</evidence>
<sequence>MPDQEDFALAERIRAATGAFVRQVRQGAGTPSDARLVTLAHLENQPASAAELARLRGVTHQTMRVLLAQLTQEALAESRPDPADARATLFSLTARGRDTLARSRAARAGWIAERWISGLSAQEKTALQVTLAALERLCGPPEAPPR</sequence>
<feature type="domain" description="HTH marR-type" evidence="1">
    <location>
        <begin position="1"/>
        <end position="136"/>
    </location>
</feature>
<keyword evidence="3" id="KW-1185">Reference proteome</keyword>
<reference evidence="2 3" key="1">
    <citation type="submission" date="2019-12" db="EMBL/GenBank/DDBJ databases">
        <authorList>
            <person name="Li M."/>
        </authorList>
    </citation>
    <scope>NUCLEOTIDE SEQUENCE [LARGE SCALE GENOMIC DNA]</scope>
    <source>
        <strain evidence="2 3">GBMRC 2024</strain>
    </source>
</reference>
<dbReference type="Pfam" id="PF12802">
    <property type="entry name" value="MarR_2"/>
    <property type="match status" value="1"/>
</dbReference>
<name>A0A6L7G9N8_9RHOB</name>
<dbReference type="EMBL" id="WUMU01000018">
    <property type="protein sequence ID" value="MXN19433.1"/>
    <property type="molecule type" value="Genomic_DNA"/>
</dbReference>
<dbReference type="PANTHER" id="PTHR39515:SF2">
    <property type="entry name" value="HTH-TYPE TRANSCRIPTIONAL REGULATOR RV0880"/>
    <property type="match status" value="1"/>
</dbReference>
<dbReference type="PANTHER" id="PTHR39515">
    <property type="entry name" value="CONSERVED PROTEIN"/>
    <property type="match status" value="1"/>
</dbReference>
<gene>
    <name evidence="2" type="ORF">GR170_16475</name>
</gene>
<accession>A0A6L7G9N8</accession>
<organism evidence="2 3">
    <name type="scientific">Pseudooceanicola albus</name>
    <dbReference type="NCBI Taxonomy" id="2692189"/>
    <lineage>
        <taxon>Bacteria</taxon>
        <taxon>Pseudomonadati</taxon>
        <taxon>Pseudomonadota</taxon>
        <taxon>Alphaproteobacteria</taxon>
        <taxon>Rhodobacterales</taxon>
        <taxon>Paracoccaceae</taxon>
        <taxon>Pseudooceanicola</taxon>
    </lineage>
</organism>
<dbReference type="Gene3D" id="1.10.10.10">
    <property type="entry name" value="Winged helix-like DNA-binding domain superfamily/Winged helix DNA-binding domain"/>
    <property type="match status" value="1"/>
</dbReference>
<dbReference type="SUPFAM" id="SSF46785">
    <property type="entry name" value="Winged helix' DNA-binding domain"/>
    <property type="match status" value="1"/>
</dbReference>
<dbReference type="InterPro" id="IPR036388">
    <property type="entry name" value="WH-like_DNA-bd_sf"/>
</dbReference>
<dbReference type="SMART" id="SM00347">
    <property type="entry name" value="HTH_MARR"/>
    <property type="match status" value="1"/>
</dbReference>
<dbReference type="PROSITE" id="PS50995">
    <property type="entry name" value="HTH_MARR_2"/>
    <property type="match status" value="1"/>
</dbReference>
<dbReference type="InterPro" id="IPR052526">
    <property type="entry name" value="HTH-type_Bedaq_tolerance"/>
</dbReference>
<dbReference type="Proteomes" id="UP000477911">
    <property type="component" value="Unassembled WGS sequence"/>
</dbReference>
<dbReference type="RefSeq" id="WP_160895558.1">
    <property type="nucleotide sequence ID" value="NZ_WUMU01000018.1"/>
</dbReference>
<dbReference type="InterPro" id="IPR000835">
    <property type="entry name" value="HTH_MarR-typ"/>
</dbReference>
<dbReference type="AlphaFoldDB" id="A0A6L7G9N8"/>
<evidence type="ECO:0000259" key="1">
    <source>
        <dbReference type="PROSITE" id="PS50995"/>
    </source>
</evidence>
<protein>
    <submittedName>
        <fullName evidence="2">MarR family transcriptional regulator</fullName>
    </submittedName>
</protein>
<dbReference type="InterPro" id="IPR036390">
    <property type="entry name" value="WH_DNA-bd_sf"/>
</dbReference>
<dbReference type="GO" id="GO:0003700">
    <property type="term" value="F:DNA-binding transcription factor activity"/>
    <property type="evidence" value="ECO:0007669"/>
    <property type="project" value="InterPro"/>
</dbReference>